<dbReference type="Proteomes" id="UP000515663">
    <property type="component" value="Chromosome"/>
</dbReference>
<feature type="compositionally biased region" description="Basic and acidic residues" evidence="6">
    <location>
        <begin position="52"/>
        <end position="62"/>
    </location>
</feature>
<dbReference type="EMBL" id="CP059491">
    <property type="protein sequence ID" value="QMT01195.1"/>
    <property type="molecule type" value="Genomic_DNA"/>
</dbReference>
<feature type="region of interest" description="Disordered" evidence="6">
    <location>
        <begin position="1"/>
        <end position="72"/>
    </location>
</feature>
<organism evidence="7 8">
    <name type="scientific">Gordonia jinghuaiqii</name>
    <dbReference type="NCBI Taxonomy" id="2758710"/>
    <lineage>
        <taxon>Bacteria</taxon>
        <taxon>Bacillati</taxon>
        <taxon>Actinomycetota</taxon>
        <taxon>Actinomycetes</taxon>
        <taxon>Mycobacteriales</taxon>
        <taxon>Gordoniaceae</taxon>
        <taxon>Gordonia</taxon>
    </lineage>
</organism>
<comment type="subcellular location">
    <subcellularLocation>
        <location evidence="3">Cytoplasm</location>
    </subcellularLocation>
</comment>
<dbReference type="GO" id="GO:0042803">
    <property type="term" value="F:protein homodimerization activity"/>
    <property type="evidence" value="ECO:0007669"/>
    <property type="project" value="InterPro"/>
</dbReference>
<dbReference type="InterPro" id="IPR009012">
    <property type="entry name" value="GrpE_head"/>
</dbReference>
<evidence type="ECO:0000256" key="5">
    <source>
        <dbReference type="RuleBase" id="RU004478"/>
    </source>
</evidence>
<comment type="function">
    <text evidence="3 4">Participates actively in the response to hyperosmotic and heat shock by preventing the aggregation of stress-denatured proteins, in association with DnaK and GrpE. It is the nucleotide exchange factor for DnaK and may function as a thermosensor. Unfolded proteins bind initially to DnaJ; upon interaction with the DnaJ-bound protein, DnaK hydrolyzes its bound ATP, resulting in the formation of a stable complex. GrpE releases ADP from DnaK; ATP binding to DnaK triggers the release of the substrate protein, thus completing the reaction cycle. Several rounds of ATP-dependent interactions between DnaJ, DnaK and GrpE are required for fully efficient folding.</text>
</comment>
<dbReference type="GO" id="GO:0051087">
    <property type="term" value="F:protein-folding chaperone binding"/>
    <property type="evidence" value="ECO:0007669"/>
    <property type="project" value="InterPro"/>
</dbReference>
<dbReference type="PROSITE" id="PS01071">
    <property type="entry name" value="GRPE"/>
    <property type="match status" value="1"/>
</dbReference>
<dbReference type="Gene3D" id="2.30.22.10">
    <property type="entry name" value="Head domain of nucleotide exchange factor GrpE"/>
    <property type="match status" value="1"/>
</dbReference>
<evidence type="ECO:0000256" key="1">
    <source>
        <dbReference type="ARBA" id="ARBA00009054"/>
    </source>
</evidence>
<dbReference type="SUPFAM" id="SSF51064">
    <property type="entry name" value="Head domain of nucleotide exchange factor GrpE"/>
    <property type="match status" value="1"/>
</dbReference>
<dbReference type="PRINTS" id="PR00773">
    <property type="entry name" value="GRPEPROTEIN"/>
</dbReference>
<feature type="compositionally biased region" description="Basic and acidic residues" evidence="6">
    <location>
        <begin position="19"/>
        <end position="35"/>
    </location>
</feature>
<comment type="similarity">
    <text evidence="1 3 5">Belongs to the GrpE family.</text>
</comment>
<proteinExistence type="inferred from homology"/>
<dbReference type="SUPFAM" id="SSF58014">
    <property type="entry name" value="Coiled-coil domain of nucleotide exchange factor GrpE"/>
    <property type="match status" value="1"/>
</dbReference>
<evidence type="ECO:0000256" key="3">
    <source>
        <dbReference type="HAMAP-Rule" id="MF_01151"/>
    </source>
</evidence>
<keyword evidence="2 3" id="KW-0143">Chaperone</keyword>
<keyword evidence="3 4" id="KW-0346">Stress response</keyword>
<dbReference type="GO" id="GO:0000774">
    <property type="term" value="F:adenyl-nucleotide exchange factor activity"/>
    <property type="evidence" value="ECO:0007669"/>
    <property type="project" value="InterPro"/>
</dbReference>
<evidence type="ECO:0000313" key="8">
    <source>
        <dbReference type="Proteomes" id="UP000515663"/>
    </source>
</evidence>
<evidence type="ECO:0000256" key="2">
    <source>
        <dbReference type="ARBA" id="ARBA00023186"/>
    </source>
</evidence>
<dbReference type="RefSeq" id="WP_219850007.1">
    <property type="nucleotide sequence ID" value="NZ_CP059491.1"/>
</dbReference>
<dbReference type="Pfam" id="PF01025">
    <property type="entry name" value="GrpE"/>
    <property type="match status" value="1"/>
</dbReference>
<dbReference type="GO" id="GO:0005737">
    <property type="term" value="C:cytoplasm"/>
    <property type="evidence" value="ECO:0007669"/>
    <property type="project" value="UniProtKB-SubCell"/>
</dbReference>
<dbReference type="Gene3D" id="3.90.20.20">
    <property type="match status" value="1"/>
</dbReference>
<gene>
    <name evidence="3 7" type="primary">grpE</name>
    <name evidence="7" type="ORF">H1R19_20470</name>
</gene>
<dbReference type="AlphaFoldDB" id="A0A7D7LV15"/>
<evidence type="ECO:0000256" key="6">
    <source>
        <dbReference type="SAM" id="MobiDB-lite"/>
    </source>
</evidence>
<dbReference type="PANTHER" id="PTHR21237:SF23">
    <property type="entry name" value="GRPE PROTEIN HOMOLOG, MITOCHONDRIAL"/>
    <property type="match status" value="1"/>
</dbReference>
<dbReference type="InterPro" id="IPR000740">
    <property type="entry name" value="GrpE"/>
</dbReference>
<evidence type="ECO:0000313" key="7">
    <source>
        <dbReference type="EMBL" id="QMT01195.1"/>
    </source>
</evidence>
<comment type="subunit">
    <text evidence="3">Homodimer.</text>
</comment>
<sequence>MTAGSHSTNGSGEEPVTVTDRRRIDPETGQVRDEPVAGPGPAEAEPVVDEADVAKGDQKGDQTADQQADDPDARVAELTADLQRERAQFANFRRRAAEEKQGSVAYGKQILIDKLLPVIDDLDRARDHGDLEAGPLKAVADKLAGVLAAEGLVAFGEPGDEFNPELHEAVQHDGTGAHPVLGAVYRRGYRLGEKVIRTAMVTVTDPAPAADQTGAQ</sequence>
<dbReference type="GO" id="GO:0051082">
    <property type="term" value="F:unfolded protein binding"/>
    <property type="evidence" value="ECO:0007669"/>
    <property type="project" value="TreeGrafter"/>
</dbReference>
<keyword evidence="8" id="KW-1185">Reference proteome</keyword>
<protein>
    <recommendedName>
        <fullName evidence="3 4">Protein GrpE</fullName>
    </recommendedName>
    <alternativeName>
        <fullName evidence="3">HSP-70 cofactor</fullName>
    </alternativeName>
</protein>
<dbReference type="KEGG" id="gji:H1R19_20470"/>
<dbReference type="NCBIfam" id="NF010761">
    <property type="entry name" value="PRK14164.1"/>
    <property type="match status" value="1"/>
</dbReference>
<dbReference type="GO" id="GO:0006457">
    <property type="term" value="P:protein folding"/>
    <property type="evidence" value="ECO:0007669"/>
    <property type="project" value="InterPro"/>
</dbReference>
<feature type="compositionally biased region" description="Polar residues" evidence="6">
    <location>
        <begin position="1"/>
        <end position="11"/>
    </location>
</feature>
<name>A0A7D7LV15_9ACTN</name>
<reference evidence="8" key="1">
    <citation type="submission" date="2020-07" db="EMBL/GenBank/DDBJ databases">
        <title>novel species isolated from the respiratory tract of Marmot.</title>
        <authorList>
            <person name="Zhang G."/>
        </authorList>
    </citation>
    <scope>NUCLEOTIDE SEQUENCE [LARGE SCALE GENOMIC DNA]</scope>
    <source>
        <strain evidence="8">686</strain>
    </source>
</reference>
<keyword evidence="3" id="KW-0963">Cytoplasm</keyword>
<evidence type="ECO:0000256" key="4">
    <source>
        <dbReference type="RuleBase" id="RU000639"/>
    </source>
</evidence>
<dbReference type="CDD" id="cd00446">
    <property type="entry name" value="GrpE"/>
    <property type="match status" value="1"/>
</dbReference>
<dbReference type="PANTHER" id="PTHR21237">
    <property type="entry name" value="GRPE PROTEIN"/>
    <property type="match status" value="1"/>
</dbReference>
<dbReference type="InterPro" id="IPR013805">
    <property type="entry name" value="GrpE_CC"/>
</dbReference>
<accession>A0A7D7LV15</accession>
<feature type="compositionally biased region" description="Low complexity" evidence="6">
    <location>
        <begin position="36"/>
        <end position="45"/>
    </location>
</feature>
<dbReference type="HAMAP" id="MF_01151">
    <property type="entry name" value="GrpE"/>
    <property type="match status" value="1"/>
</dbReference>